<dbReference type="PANTHER" id="PTHR34220:SF7">
    <property type="entry name" value="SENSOR HISTIDINE KINASE YPDA"/>
    <property type="match status" value="1"/>
</dbReference>
<dbReference type="EMBL" id="LQNU01000056">
    <property type="protein sequence ID" value="KZE80478.1"/>
    <property type="molecule type" value="Genomic_DNA"/>
</dbReference>
<gene>
    <name evidence="3" type="ORF">AV926_10130</name>
    <name evidence="4" type="ORF">SAMN04488018_10389</name>
</gene>
<keyword evidence="1" id="KW-1133">Transmembrane helix</keyword>
<dbReference type="InterPro" id="IPR050640">
    <property type="entry name" value="Bact_2-comp_sensor_kinase"/>
</dbReference>
<dbReference type="InterPro" id="IPR010559">
    <property type="entry name" value="Sig_transdc_His_kin_internal"/>
</dbReference>
<keyword evidence="1" id="KW-0812">Transmembrane</keyword>
<dbReference type="AlphaFoldDB" id="A0A163YWB0"/>
<evidence type="ECO:0000313" key="5">
    <source>
        <dbReference type="Proteomes" id="UP000076630"/>
    </source>
</evidence>
<accession>A0A163YWB0</accession>
<dbReference type="Proteomes" id="UP000076630">
    <property type="component" value="Unassembled WGS sequence"/>
</dbReference>
<dbReference type="GO" id="GO:0000155">
    <property type="term" value="F:phosphorelay sensor kinase activity"/>
    <property type="evidence" value="ECO:0007669"/>
    <property type="project" value="InterPro"/>
</dbReference>
<keyword evidence="1" id="KW-0472">Membrane</keyword>
<dbReference type="GeneID" id="82256217"/>
<dbReference type="GO" id="GO:0016020">
    <property type="term" value="C:membrane"/>
    <property type="evidence" value="ECO:0007669"/>
    <property type="project" value="InterPro"/>
</dbReference>
<sequence>METLLYIIIFLLLVIIGWLIYSVRLSSIQRNELIKEKQLFDSKIRYLQLENLESRLDPHLFKNILNSIQSHAYQTYYALDKMAGVLDYILYDSQRKMVSLKEEHEFTLRLIDINKIKLNPLFRLDIRSSIGENEGLYHEDLIAPLLCVELIENAFKHADLASSDAFISILFKLKNNQFDLLVSNKKSRKKTLTKDKGGYGLTALNKRLELIYGNTFKLEKSEDDSIYSMHLKINLHDFKTKMHITR</sequence>
<reference evidence="3 5" key="1">
    <citation type="submission" date="2016-01" db="EMBL/GenBank/DDBJ databases">
        <title>Whole genome sequencing of Myroides marinus L41.</title>
        <authorList>
            <person name="Hong K.W."/>
        </authorList>
    </citation>
    <scope>NUCLEOTIDE SEQUENCE [LARGE SCALE GENOMIC DNA]</scope>
    <source>
        <strain evidence="3 5">L41</strain>
    </source>
</reference>
<keyword evidence="3" id="KW-0418">Kinase</keyword>
<dbReference type="PANTHER" id="PTHR34220">
    <property type="entry name" value="SENSOR HISTIDINE KINASE YPDA"/>
    <property type="match status" value="1"/>
</dbReference>
<dbReference type="OrthoDB" id="9809908at2"/>
<reference evidence="4 6" key="2">
    <citation type="submission" date="2016-10" db="EMBL/GenBank/DDBJ databases">
        <authorList>
            <person name="de Groot N.N."/>
        </authorList>
    </citation>
    <scope>NUCLEOTIDE SEQUENCE [LARGE SCALE GENOMIC DNA]</scope>
    <source>
        <strain evidence="4 6">DSM 23048</strain>
    </source>
</reference>
<keyword evidence="5" id="KW-1185">Reference proteome</keyword>
<evidence type="ECO:0000313" key="3">
    <source>
        <dbReference type="EMBL" id="KZE80478.1"/>
    </source>
</evidence>
<evidence type="ECO:0000256" key="1">
    <source>
        <dbReference type="SAM" id="Phobius"/>
    </source>
</evidence>
<evidence type="ECO:0000313" key="6">
    <source>
        <dbReference type="Proteomes" id="UP000183077"/>
    </source>
</evidence>
<feature type="transmembrane region" description="Helical" evidence="1">
    <location>
        <begin position="6"/>
        <end position="25"/>
    </location>
</feature>
<dbReference type="EMBL" id="FNYS01000003">
    <property type="protein sequence ID" value="SEI69268.1"/>
    <property type="molecule type" value="Genomic_DNA"/>
</dbReference>
<dbReference type="RefSeq" id="WP_038988045.1">
    <property type="nucleotide sequence ID" value="NZ_FNYS01000003.1"/>
</dbReference>
<dbReference type="Gene3D" id="3.30.565.10">
    <property type="entry name" value="Histidine kinase-like ATPase, C-terminal domain"/>
    <property type="match status" value="1"/>
</dbReference>
<proteinExistence type="predicted"/>
<organism evidence="3 5">
    <name type="scientific">Myroides marinus</name>
    <dbReference type="NCBI Taxonomy" id="703342"/>
    <lineage>
        <taxon>Bacteria</taxon>
        <taxon>Pseudomonadati</taxon>
        <taxon>Bacteroidota</taxon>
        <taxon>Flavobacteriia</taxon>
        <taxon>Flavobacteriales</taxon>
        <taxon>Flavobacteriaceae</taxon>
        <taxon>Myroides</taxon>
    </lineage>
</organism>
<keyword evidence="3" id="KW-0808">Transferase</keyword>
<dbReference type="Pfam" id="PF06580">
    <property type="entry name" value="His_kinase"/>
    <property type="match status" value="1"/>
</dbReference>
<evidence type="ECO:0000313" key="4">
    <source>
        <dbReference type="EMBL" id="SEI69268.1"/>
    </source>
</evidence>
<dbReference type="InterPro" id="IPR036890">
    <property type="entry name" value="HATPase_C_sf"/>
</dbReference>
<name>A0A163YWB0_9FLAO</name>
<protein>
    <submittedName>
        <fullName evidence="3">Histidine kinase</fullName>
    </submittedName>
</protein>
<evidence type="ECO:0000259" key="2">
    <source>
        <dbReference type="Pfam" id="PF06580"/>
    </source>
</evidence>
<dbReference type="Proteomes" id="UP000183077">
    <property type="component" value="Unassembled WGS sequence"/>
</dbReference>
<feature type="domain" description="Signal transduction histidine kinase internal region" evidence="2">
    <location>
        <begin position="48"/>
        <end position="119"/>
    </location>
</feature>